<evidence type="ECO:0000256" key="7">
    <source>
        <dbReference type="SAM" id="SignalP"/>
    </source>
</evidence>
<keyword evidence="1" id="KW-0645">Protease</keyword>
<dbReference type="InterPro" id="IPR043504">
    <property type="entry name" value="Peptidase_S1_PA_chymotrypsin"/>
</dbReference>
<feature type="signal peptide" evidence="7">
    <location>
        <begin position="1"/>
        <end position="22"/>
    </location>
</feature>
<organism evidence="9">
    <name type="scientific">Drosophila simulans</name>
    <name type="common">Fruit fly</name>
    <dbReference type="NCBI Taxonomy" id="7240"/>
    <lineage>
        <taxon>Eukaryota</taxon>
        <taxon>Metazoa</taxon>
        <taxon>Ecdysozoa</taxon>
        <taxon>Arthropoda</taxon>
        <taxon>Hexapoda</taxon>
        <taxon>Insecta</taxon>
        <taxon>Pterygota</taxon>
        <taxon>Neoptera</taxon>
        <taxon>Endopterygota</taxon>
        <taxon>Diptera</taxon>
        <taxon>Brachycera</taxon>
        <taxon>Muscomorpha</taxon>
        <taxon>Ephydroidea</taxon>
        <taxon>Drosophilidae</taxon>
        <taxon>Drosophila</taxon>
        <taxon>Sophophora</taxon>
    </lineage>
</organism>
<reference evidence="9" key="1">
    <citation type="journal article" date="2013" name="Genome Res.">
        <title>A second-generation assembly of the Drosophila simulans genome provides new insights into patterns of lineage-specific divergence.</title>
        <authorList>
            <person name="Hu T.T."/>
            <person name="Eisen M.B."/>
            <person name="Thornton K.R."/>
            <person name="Andolfatto P."/>
        </authorList>
    </citation>
    <scope>NUCLEOTIDE SEQUENCE [LARGE SCALE GENOMIC DNA]</scope>
    <source>
        <strain evidence="9">W501</strain>
    </source>
</reference>
<keyword evidence="5" id="KW-1015">Disulfide bond</keyword>
<evidence type="ECO:0000256" key="3">
    <source>
        <dbReference type="ARBA" id="ARBA00022801"/>
    </source>
</evidence>
<keyword evidence="2 7" id="KW-0732">Signal</keyword>
<proteinExistence type="predicted"/>
<dbReference type="GO" id="GO:0006508">
    <property type="term" value="P:proteolysis"/>
    <property type="evidence" value="ECO:0007669"/>
    <property type="project" value="UniProtKB-KW"/>
</dbReference>
<dbReference type="Gene3D" id="2.40.10.10">
    <property type="entry name" value="Trypsin-like serine proteases"/>
    <property type="match status" value="1"/>
</dbReference>
<dbReference type="Pfam" id="PF00089">
    <property type="entry name" value="Trypsin"/>
    <property type="match status" value="1"/>
</dbReference>
<evidence type="ECO:0000313" key="9">
    <source>
        <dbReference type="EMBL" id="KMY95938.1"/>
    </source>
</evidence>
<dbReference type="Proteomes" id="UP000035880">
    <property type="component" value="Chromosome 2R"/>
</dbReference>
<dbReference type="OrthoDB" id="7864760at2759"/>
<keyword evidence="3" id="KW-0378">Hydrolase</keyword>
<evidence type="ECO:0000256" key="6">
    <source>
        <dbReference type="SAM" id="MobiDB-lite"/>
    </source>
</evidence>
<evidence type="ECO:0000256" key="5">
    <source>
        <dbReference type="ARBA" id="ARBA00023157"/>
    </source>
</evidence>
<evidence type="ECO:0000256" key="2">
    <source>
        <dbReference type="ARBA" id="ARBA00022729"/>
    </source>
</evidence>
<reference evidence="9" key="3">
    <citation type="submission" date="2015-04" db="EMBL/GenBank/DDBJ databases">
        <authorList>
            <consortium name="FlyBase"/>
        </authorList>
    </citation>
    <scope>NUCLEOTIDE SEQUENCE</scope>
    <source>
        <strain evidence="9">W501</strain>
    </source>
</reference>
<dbReference type="InterPro" id="IPR050430">
    <property type="entry name" value="Peptidase_S1"/>
</dbReference>
<protein>
    <recommendedName>
        <fullName evidence="8">Peptidase S1 domain-containing protein</fullName>
    </recommendedName>
</protein>
<dbReference type="Bgee" id="FBgn0270199">
    <property type="expression patterns" value="Expressed in male reproductive system and 2 other cell types or tissues"/>
</dbReference>
<dbReference type="PANTHER" id="PTHR24276">
    <property type="entry name" value="POLYSERASE-RELATED"/>
    <property type="match status" value="1"/>
</dbReference>
<dbReference type="KEGG" id="dsi:Dsimw501_GD28909"/>
<feature type="compositionally biased region" description="Acidic residues" evidence="6">
    <location>
        <begin position="21"/>
        <end position="32"/>
    </location>
</feature>
<dbReference type="SUPFAM" id="SSF50494">
    <property type="entry name" value="Trypsin-like serine proteases"/>
    <property type="match status" value="1"/>
</dbReference>
<evidence type="ECO:0000256" key="1">
    <source>
        <dbReference type="ARBA" id="ARBA00022670"/>
    </source>
</evidence>
<dbReference type="GO" id="GO:0004252">
    <property type="term" value="F:serine-type endopeptidase activity"/>
    <property type="evidence" value="ECO:0007669"/>
    <property type="project" value="InterPro"/>
</dbReference>
<dbReference type="InterPro" id="IPR009003">
    <property type="entry name" value="Peptidase_S1_PA"/>
</dbReference>
<sequence length="268" mass="29781">MLLRALPLLLALFVLSKSDTDAGEDSEEDDSEDCNRTTLGGHPVDISTAPWIASISIKQKAKCDGAIYKLSHIVTAGKCVDGFLNKAIRVRVGSTTRSDGVIEVEVCNITVHEKFTGQTVLHNLAILKLCEPLQASKKIQAIQLANQLPASGAKVTANGWASFRWWAMYWKKCLDDEAYKLQKAEVKLFGPRQCTDLWAQNNWSKKNFTEDLFCTEKFAKEACSLAMGSPVVHNGKLLGIITKGGCSEYPEVYINLIRYKDWLNNHTK</sequence>
<keyword evidence="4" id="KW-0720">Serine protease</keyword>
<reference evidence="9" key="2">
    <citation type="submission" date="2014-06" db="EMBL/GenBank/DDBJ databases">
        <authorList>
            <person name="Hu T."/>
            <person name="Eisen M.B."/>
            <person name="Thornton K.R."/>
            <person name="Andolfatto P."/>
        </authorList>
    </citation>
    <scope>NUCLEOTIDE SEQUENCE</scope>
    <source>
        <strain evidence="9">W501</strain>
    </source>
</reference>
<evidence type="ECO:0000259" key="8">
    <source>
        <dbReference type="PROSITE" id="PS50240"/>
    </source>
</evidence>
<gene>
    <name evidence="9" type="primary">Dsim\GD28909</name>
    <name evidence="9" type="ORF">Dsimw501_GD28909</name>
</gene>
<feature type="domain" description="Peptidase S1" evidence="8">
    <location>
        <begin position="38"/>
        <end position="268"/>
    </location>
</feature>
<dbReference type="EMBL" id="CM002911">
    <property type="protein sequence ID" value="KMY95938.1"/>
    <property type="molecule type" value="Genomic_DNA"/>
</dbReference>
<dbReference type="SMART" id="SM00020">
    <property type="entry name" value="Tryp_SPc"/>
    <property type="match status" value="1"/>
</dbReference>
<dbReference type="PROSITE" id="PS50240">
    <property type="entry name" value="TRYPSIN_DOM"/>
    <property type="match status" value="1"/>
</dbReference>
<dbReference type="AlphaFoldDB" id="A0A0J9RIX7"/>
<feature type="chain" id="PRO_5005321675" description="Peptidase S1 domain-containing protein" evidence="7">
    <location>
        <begin position="23"/>
        <end position="268"/>
    </location>
</feature>
<evidence type="ECO:0000256" key="4">
    <source>
        <dbReference type="ARBA" id="ARBA00022825"/>
    </source>
</evidence>
<dbReference type="PANTHER" id="PTHR24276:SF94">
    <property type="entry name" value="AT20289P-RELATED"/>
    <property type="match status" value="1"/>
</dbReference>
<dbReference type="InterPro" id="IPR001254">
    <property type="entry name" value="Trypsin_dom"/>
</dbReference>
<name>A0A0J9RIX7_DROSI</name>
<feature type="region of interest" description="Disordered" evidence="6">
    <location>
        <begin position="20"/>
        <end position="41"/>
    </location>
</feature>
<accession>A0A0J9RIX7</accession>